<reference evidence="1 2" key="1">
    <citation type="submission" date="2018-06" db="EMBL/GenBank/DDBJ databases">
        <title>Novel Chryseobacterium species.</title>
        <authorList>
            <person name="Newman J."/>
            <person name="Hugo C."/>
            <person name="Oosthuizen L."/>
            <person name="Charimba G."/>
        </authorList>
    </citation>
    <scope>NUCLEOTIDE SEQUENCE [LARGE SCALE GENOMIC DNA]</scope>
    <source>
        <strain evidence="1 2">7_F195</strain>
    </source>
</reference>
<comment type="caution">
    <text evidence="1">The sequence shown here is derived from an EMBL/GenBank/DDBJ whole genome shotgun (WGS) entry which is preliminary data.</text>
</comment>
<dbReference type="EMBL" id="QNVV01000038">
    <property type="protein sequence ID" value="REC41604.1"/>
    <property type="molecule type" value="Genomic_DNA"/>
</dbReference>
<keyword evidence="2" id="KW-1185">Reference proteome</keyword>
<dbReference type="OrthoDB" id="5879561at2"/>
<dbReference type="RefSeq" id="WP_115930289.1">
    <property type="nucleotide sequence ID" value="NZ_QNVV01000038.1"/>
</dbReference>
<sequence length="139" mass="16134">MYRLIEPEVAGGLGGKTELDNTYFPPLIKHLHYEFDGWMGNDILESFPCYIVTEQLRSDIESETLTGINFDNVLVSKSETFLELYPNKILPNFFWAKINGESYKDDFFITEKNILAISEKAYSLLKKFNIDQADIEYLE</sequence>
<dbReference type="Proteomes" id="UP000256257">
    <property type="component" value="Unassembled WGS sequence"/>
</dbReference>
<evidence type="ECO:0000313" key="1">
    <source>
        <dbReference type="EMBL" id="REC41604.1"/>
    </source>
</evidence>
<gene>
    <name evidence="1" type="ORF">DRF67_21170</name>
</gene>
<name>A0A3D9AJQ1_9FLAO</name>
<protein>
    <submittedName>
        <fullName evidence="1">Uncharacterized protein</fullName>
    </submittedName>
</protein>
<accession>A0A3D9AJQ1</accession>
<proteinExistence type="predicted"/>
<organism evidence="1 2">
    <name type="scientific">Chryseobacterium pennipullorum</name>
    <dbReference type="NCBI Taxonomy" id="2258963"/>
    <lineage>
        <taxon>Bacteria</taxon>
        <taxon>Pseudomonadati</taxon>
        <taxon>Bacteroidota</taxon>
        <taxon>Flavobacteriia</taxon>
        <taxon>Flavobacteriales</taxon>
        <taxon>Weeksellaceae</taxon>
        <taxon>Chryseobacterium group</taxon>
        <taxon>Chryseobacterium</taxon>
    </lineage>
</organism>
<dbReference type="AlphaFoldDB" id="A0A3D9AJQ1"/>
<evidence type="ECO:0000313" key="2">
    <source>
        <dbReference type="Proteomes" id="UP000256257"/>
    </source>
</evidence>